<feature type="domain" description="GH84" evidence="4">
    <location>
        <begin position="12"/>
        <end position="284"/>
    </location>
</feature>
<gene>
    <name evidence="5" type="ORF">EYC82_03495</name>
</gene>
<comment type="caution">
    <text evidence="5">The sequence shown here is derived from an EMBL/GenBank/DDBJ whole genome shotgun (WGS) entry which is preliminary data.</text>
</comment>
<dbReference type="PANTHER" id="PTHR13170:SF16">
    <property type="entry name" value="PROTEIN O-GLCNACASE"/>
    <property type="match status" value="1"/>
</dbReference>
<sequence length="357" mass="39711">MQGGSVPASDQFLTGIVEGFYGRAWTTETRIAYAGYLSLAGMNTCIYCPKEDVYLRKEWSSVWPDEQWRDLKSVAAAYRKKSLNWGVGLSPMELYRRYGAFEREQLRVKVDQLGELETPLLAILFDDMPGDLASLASRQAEIVADVCRWSAGTRIIICPTYYSFDPVLQTYFGKMPVNYWSDLGAELPADVDVFWTGNEVCSTAISAADIRRISDQLGRRVMLWDNYPVNDGAKRCDYLYTDALAQRGPALRESLTGHLCNPMNQGLLSLPALNGLADLYGLSGLTENALRDVLGAHVWKKLSRDKSLFQTQGRVGLEESVCRDLADEYAACPGQAALEIAGWLRGDYVFDPACLTG</sequence>
<organism evidence="5 6">
    <name type="scientific">Candidatus Marimicrobium litorale</name>
    <dbReference type="NCBI Taxonomy" id="2518991"/>
    <lineage>
        <taxon>Bacteria</taxon>
        <taxon>Pseudomonadati</taxon>
        <taxon>Pseudomonadota</taxon>
        <taxon>Gammaproteobacteria</taxon>
        <taxon>Cellvibrionales</taxon>
        <taxon>Halieaceae</taxon>
        <taxon>Marimicrobium</taxon>
    </lineage>
</organism>
<keyword evidence="6" id="KW-1185">Reference proteome</keyword>
<dbReference type="SUPFAM" id="SSF51445">
    <property type="entry name" value="(Trans)glycosidases"/>
    <property type="match status" value="1"/>
</dbReference>
<keyword evidence="2 3" id="KW-0326">Glycosidase</keyword>
<accession>A0ABT3T2T2</accession>
<dbReference type="Proteomes" id="UP001143304">
    <property type="component" value="Unassembled WGS sequence"/>
</dbReference>
<evidence type="ECO:0000256" key="3">
    <source>
        <dbReference type="PROSITE-ProRule" id="PRU01353"/>
    </source>
</evidence>
<comment type="similarity">
    <text evidence="3">Belongs to the glycosyl hydrolase 84 family.</text>
</comment>
<evidence type="ECO:0000259" key="4">
    <source>
        <dbReference type="PROSITE" id="PS52009"/>
    </source>
</evidence>
<dbReference type="Pfam" id="PF07555">
    <property type="entry name" value="NAGidase"/>
    <property type="match status" value="1"/>
</dbReference>
<evidence type="ECO:0000256" key="2">
    <source>
        <dbReference type="ARBA" id="ARBA00023295"/>
    </source>
</evidence>
<evidence type="ECO:0000313" key="5">
    <source>
        <dbReference type="EMBL" id="MCX2976414.1"/>
    </source>
</evidence>
<feature type="active site" description="Proton donor" evidence="3">
    <location>
        <position position="127"/>
    </location>
</feature>
<dbReference type="PROSITE" id="PS52009">
    <property type="entry name" value="GH84"/>
    <property type="match status" value="1"/>
</dbReference>
<reference evidence="5" key="1">
    <citation type="submission" date="2019-02" db="EMBL/GenBank/DDBJ databases">
        <authorList>
            <person name="Li S.-H."/>
        </authorList>
    </citation>
    <scope>NUCLEOTIDE SEQUENCE</scope>
    <source>
        <strain evidence="5">IMCC11814</strain>
    </source>
</reference>
<dbReference type="PANTHER" id="PTHR13170">
    <property type="entry name" value="O-GLCNACASE"/>
    <property type="match status" value="1"/>
</dbReference>
<dbReference type="InterPro" id="IPR017853">
    <property type="entry name" value="GH"/>
</dbReference>
<proteinExistence type="inferred from homology"/>
<dbReference type="EMBL" id="SHNO01000001">
    <property type="protein sequence ID" value="MCX2976414.1"/>
    <property type="molecule type" value="Genomic_DNA"/>
</dbReference>
<dbReference type="InterPro" id="IPR051822">
    <property type="entry name" value="Glycosyl_Hydrolase_84"/>
</dbReference>
<evidence type="ECO:0000313" key="6">
    <source>
        <dbReference type="Proteomes" id="UP001143304"/>
    </source>
</evidence>
<dbReference type="InterPro" id="IPR011496">
    <property type="entry name" value="O-GlcNAcase_cat"/>
</dbReference>
<dbReference type="Gene3D" id="3.20.20.80">
    <property type="entry name" value="Glycosidases"/>
    <property type="match status" value="1"/>
</dbReference>
<evidence type="ECO:0000256" key="1">
    <source>
        <dbReference type="ARBA" id="ARBA00022801"/>
    </source>
</evidence>
<name>A0ABT3T2T2_9GAMM</name>
<keyword evidence="1 3" id="KW-0378">Hydrolase</keyword>
<protein>
    <submittedName>
        <fullName evidence="5">Hyaluronidase</fullName>
    </submittedName>
</protein>